<evidence type="ECO:0000313" key="1">
    <source>
        <dbReference type="EMBL" id="KAF4474639.1"/>
    </source>
</evidence>
<evidence type="ECO:0000313" key="2">
    <source>
        <dbReference type="Proteomes" id="UP000737391"/>
    </source>
</evidence>
<dbReference type="OrthoDB" id="5153231at2759"/>
<dbReference type="AlphaFoldDB" id="A0A9P5AWW8"/>
<sequence>MDSPHDAPYYCMADKRCRLCKFELLEGDLVISYIASQRFSMDFKLHMTETVHDSYEWINLHTCARRRCMMQGRRVPFFHHECFCFRLYDISDALVAAGEWSFEPPASENSRRCHRIKNLLAPRLRDQLQIRLPPEILMTIAGHLVRECATITAEEPSLGTAVSDTAVDITRDIYANYTAVDGMRYVKSLCNMPSNFGDQYSQTLLSKEGKAVDKIWIAEDHRGIRSVIFCGVDSPLEGPTPITKSWWTVLNTSNDTKQIAIKSDGIKLRDIAISDETRPDASGNYVSWADPSHPDNVIDIMTLGPIDVFPEGLKMMSFDCNASGTTGYTAVTGGTSVTMIHAHGHGDTSFYADMDAAFPRDFFIHMPLDDGEYVTQICRRHGLGAGNRPSACFVDEIHFSERVVLQSLA</sequence>
<keyword evidence="2" id="KW-1185">Reference proteome</keyword>
<reference evidence="1" key="1">
    <citation type="submission" date="2020-01" db="EMBL/GenBank/DDBJ databases">
        <title>Identification and distribution of gene clusters putatively required for synthesis of sphingolipid metabolism inhibitors in phylogenetically diverse species of the filamentous fungus Fusarium.</title>
        <authorList>
            <person name="Kim H.-S."/>
            <person name="Busman M."/>
            <person name="Brown D.W."/>
            <person name="Divon H."/>
            <person name="Uhlig S."/>
            <person name="Proctor R.H."/>
        </authorList>
    </citation>
    <scope>NUCLEOTIDE SEQUENCE</scope>
    <source>
        <strain evidence="1">NRRL 31653</strain>
    </source>
</reference>
<gene>
    <name evidence="1" type="ORF">FAGAP_12793</name>
</gene>
<dbReference type="Proteomes" id="UP000737391">
    <property type="component" value="Unassembled WGS sequence"/>
</dbReference>
<proteinExistence type="predicted"/>
<protein>
    <submittedName>
        <fullName evidence="1">Uncharacterized protein</fullName>
    </submittedName>
</protein>
<dbReference type="EMBL" id="LUFC02001451">
    <property type="protein sequence ID" value="KAF4474639.1"/>
    <property type="molecule type" value="Genomic_DNA"/>
</dbReference>
<accession>A0A9P5AWW8</accession>
<name>A0A9P5AWW8_9HYPO</name>
<organism evidence="1 2">
    <name type="scientific">Fusarium agapanthi</name>
    <dbReference type="NCBI Taxonomy" id="1803897"/>
    <lineage>
        <taxon>Eukaryota</taxon>
        <taxon>Fungi</taxon>
        <taxon>Dikarya</taxon>
        <taxon>Ascomycota</taxon>
        <taxon>Pezizomycotina</taxon>
        <taxon>Sordariomycetes</taxon>
        <taxon>Hypocreomycetidae</taxon>
        <taxon>Hypocreales</taxon>
        <taxon>Nectriaceae</taxon>
        <taxon>Fusarium</taxon>
        <taxon>Fusarium fujikuroi species complex</taxon>
    </lineage>
</organism>
<comment type="caution">
    <text evidence="1">The sequence shown here is derived from an EMBL/GenBank/DDBJ whole genome shotgun (WGS) entry which is preliminary data.</text>
</comment>